<evidence type="ECO:0000313" key="2">
    <source>
        <dbReference type="EMBL" id="GEA81683.1"/>
    </source>
</evidence>
<feature type="domain" description="TfoX N-terminal" evidence="1">
    <location>
        <begin position="31"/>
        <end position="111"/>
    </location>
</feature>
<dbReference type="SUPFAM" id="SSF159894">
    <property type="entry name" value="YgaC/TfoX-N like"/>
    <property type="match status" value="1"/>
</dbReference>
<name>A0A4Y3KCH6_CELUD</name>
<dbReference type="Proteomes" id="UP000315842">
    <property type="component" value="Unassembled WGS sequence"/>
</dbReference>
<accession>A0A4Y3KCH6</accession>
<evidence type="ECO:0000259" key="1">
    <source>
        <dbReference type="Pfam" id="PF04993"/>
    </source>
</evidence>
<comment type="caution">
    <text evidence="2">The sequence shown here is derived from an EMBL/GenBank/DDBJ whole genome shotgun (WGS) entry which is preliminary data.</text>
</comment>
<dbReference type="RefSeq" id="WP_141321000.1">
    <property type="nucleotide sequence ID" value="NZ_BJLP01000034.1"/>
</dbReference>
<organism evidence="2 3">
    <name type="scientific">Cellulomonas uda</name>
    <dbReference type="NCBI Taxonomy" id="1714"/>
    <lineage>
        <taxon>Bacteria</taxon>
        <taxon>Bacillati</taxon>
        <taxon>Actinomycetota</taxon>
        <taxon>Actinomycetes</taxon>
        <taxon>Micrococcales</taxon>
        <taxon>Cellulomonadaceae</taxon>
        <taxon>Cellulomonas</taxon>
    </lineage>
</organism>
<evidence type="ECO:0000313" key="3">
    <source>
        <dbReference type="Proteomes" id="UP000315842"/>
    </source>
</evidence>
<dbReference type="EMBL" id="BJLP01000034">
    <property type="protein sequence ID" value="GEA81683.1"/>
    <property type="molecule type" value="Genomic_DNA"/>
</dbReference>
<dbReference type="Gene3D" id="3.30.1460.30">
    <property type="entry name" value="YgaC/TfoX-N like chaperone"/>
    <property type="match status" value="1"/>
</dbReference>
<dbReference type="Pfam" id="PF04993">
    <property type="entry name" value="TfoX_N"/>
    <property type="match status" value="1"/>
</dbReference>
<gene>
    <name evidence="2" type="ORF">CUD01_21270</name>
</gene>
<dbReference type="AlphaFoldDB" id="A0A4Y3KCH6"/>
<protein>
    <recommendedName>
        <fullName evidence="1">TfoX N-terminal domain-containing protein</fullName>
    </recommendedName>
</protein>
<reference evidence="2 3" key="1">
    <citation type="submission" date="2019-06" db="EMBL/GenBank/DDBJ databases">
        <title>Whole genome shotgun sequence of Cellulomonas uda NBRC 3747.</title>
        <authorList>
            <person name="Hosoyama A."/>
            <person name="Uohara A."/>
            <person name="Ohji S."/>
            <person name="Ichikawa N."/>
        </authorList>
    </citation>
    <scope>NUCLEOTIDE SEQUENCE [LARGE SCALE GENOMIC DNA]</scope>
    <source>
        <strain evidence="2 3">NBRC 3747</strain>
    </source>
</reference>
<sequence>MVDEALGARVRAALADHLAARGAGAGSGGSAVGEKRMFGGLAFLLDGRMAVVVSTRSGGLMVRVPIEDRGELLASAGVRPMQMRGSDMRGWVVVDTAVLADDAVLRRWVAIGARTAASVPAR</sequence>
<dbReference type="InterPro" id="IPR007076">
    <property type="entry name" value="TfoX_N"/>
</dbReference>
<keyword evidence="3" id="KW-1185">Reference proteome</keyword>
<proteinExistence type="predicted"/>